<keyword evidence="4" id="KW-1185">Reference proteome</keyword>
<dbReference type="Proteomes" id="UP000298340">
    <property type="component" value="Unassembled WGS sequence"/>
</dbReference>
<dbReference type="Pfam" id="PF16119">
    <property type="entry name" value="DUF4835"/>
    <property type="match status" value="1"/>
</dbReference>
<organism evidence="3 5">
    <name type="scientific">Flavobacterium circumlabens</name>
    <dbReference type="NCBI Taxonomy" id="2133765"/>
    <lineage>
        <taxon>Bacteria</taxon>
        <taxon>Pseudomonadati</taxon>
        <taxon>Bacteroidota</taxon>
        <taxon>Flavobacteriia</taxon>
        <taxon>Flavobacteriales</taxon>
        <taxon>Flavobacteriaceae</taxon>
        <taxon>Flavobacterium</taxon>
    </lineage>
</organism>
<feature type="signal peptide" evidence="1">
    <location>
        <begin position="1"/>
        <end position="19"/>
    </location>
</feature>
<evidence type="ECO:0000313" key="2">
    <source>
        <dbReference type="EMBL" id="TCN59729.1"/>
    </source>
</evidence>
<dbReference type="AlphaFoldDB" id="A0A4Y7UEV1"/>
<name>A0A4Y7UEV1_9FLAO</name>
<keyword evidence="1" id="KW-0732">Signal</keyword>
<dbReference type="EMBL" id="SLWA01000002">
    <property type="protein sequence ID" value="TCN59729.1"/>
    <property type="molecule type" value="Genomic_DNA"/>
</dbReference>
<comment type="caution">
    <text evidence="3">The sequence shown here is derived from an EMBL/GenBank/DDBJ whole genome shotgun (WGS) entry which is preliminary data.</text>
</comment>
<feature type="chain" id="PRO_5043204587" evidence="1">
    <location>
        <begin position="20"/>
        <end position="295"/>
    </location>
</feature>
<dbReference type="OrthoDB" id="9773381at2"/>
<dbReference type="EMBL" id="QWDN01000002">
    <property type="protein sequence ID" value="TEB44993.1"/>
    <property type="molecule type" value="Genomic_DNA"/>
</dbReference>
<evidence type="ECO:0000313" key="4">
    <source>
        <dbReference type="Proteomes" id="UP000295270"/>
    </source>
</evidence>
<reference evidence="3 5" key="2">
    <citation type="journal article" date="2018" name="Syst. Appl. Microbiol.">
        <title>Flavobacterium circumlabens sp. nov. and Flavobacterium cupreum sp. nov., two psychrotrophic species isolated from Antarctic environmental samples.</title>
        <authorList>
            <person name="Kralova S."/>
            <person name="Busse H.J."/>
            <person name="Svec P."/>
            <person name="Maslanova I."/>
            <person name="Stankova E."/>
            <person name="Bartak M."/>
            <person name="Sedlacek I."/>
        </authorList>
    </citation>
    <scope>NUCLEOTIDE SEQUENCE [LARGE SCALE GENOMIC DNA]</scope>
    <source>
        <strain evidence="3 5">CCM 8828</strain>
    </source>
</reference>
<evidence type="ECO:0000256" key="1">
    <source>
        <dbReference type="SAM" id="SignalP"/>
    </source>
</evidence>
<proteinExistence type="predicted"/>
<reference evidence="2" key="3">
    <citation type="submission" date="2019-03" db="EMBL/GenBank/DDBJ databases">
        <authorList>
            <person name="Whitman W."/>
            <person name="Huntemann M."/>
            <person name="Clum A."/>
            <person name="Pillay M."/>
            <person name="Palaniappan K."/>
            <person name="Varghese N."/>
            <person name="Mikhailova N."/>
            <person name="Stamatis D."/>
            <person name="Reddy T."/>
            <person name="Daum C."/>
            <person name="Shapiro N."/>
            <person name="Ivanova N."/>
            <person name="Kyrpides N."/>
            <person name="Woyke T."/>
        </authorList>
    </citation>
    <scope>NUCLEOTIDE SEQUENCE</scope>
    <source>
        <strain evidence="2">P5626</strain>
    </source>
</reference>
<sequence>MNNKIVTLLVFLIFGFTQAQQLNCTVTINTDRLPNPNQQVFKTLQTSLSEFVNKTDWTGSVLKQNERINCSMYITLSSNSSDQFSGTIQIQASRLIYNSTYSSPIFNFNDKDFSFRYTEYEPLLFNPTTFESNLVSVVSFYSYMILGIDADTFQMGGGSSYLETAQNISNVAQQGGFKGWSQADGVQNRYFLINDMLSPTYSDLRQTMFLYHSGLDNMNQDLKAAKEKIKSSILLISKLNSVKPNAFLTRIFFDAKSDEIVSIFSGGPSIPVTDLTDVLNKVSPLNSTKWSQIKF</sequence>
<accession>A0A4Y7UEV1</accession>
<dbReference type="Proteomes" id="UP000295270">
    <property type="component" value="Unassembled WGS sequence"/>
</dbReference>
<reference evidence="2 4" key="1">
    <citation type="journal article" date="2015" name="Stand. Genomic Sci.">
        <title>Genomic Encyclopedia of Bacterial and Archaeal Type Strains, Phase III: the genomes of soil and plant-associated and newly described type strains.</title>
        <authorList>
            <person name="Whitman W.B."/>
            <person name="Woyke T."/>
            <person name="Klenk H.P."/>
            <person name="Zhou Y."/>
            <person name="Lilburn T.G."/>
            <person name="Beck B.J."/>
            <person name="De Vos P."/>
            <person name="Vandamme P."/>
            <person name="Eisen J.A."/>
            <person name="Garrity G."/>
            <person name="Hugenholtz P."/>
            <person name="Kyrpides N.C."/>
        </authorList>
    </citation>
    <scope>NUCLEOTIDE SEQUENCE [LARGE SCALE GENOMIC DNA]</scope>
    <source>
        <strain evidence="2 4">P5626</strain>
    </source>
</reference>
<gene>
    <name evidence="3" type="ORF">D0809_07375</name>
    <name evidence="2" type="ORF">EV142_102347</name>
</gene>
<dbReference type="RefSeq" id="WP_132033601.1">
    <property type="nucleotide sequence ID" value="NZ_JBDSHJ010000050.1"/>
</dbReference>
<evidence type="ECO:0000313" key="3">
    <source>
        <dbReference type="EMBL" id="TEB44993.1"/>
    </source>
</evidence>
<protein>
    <submittedName>
        <fullName evidence="3">DUF4835 family protein</fullName>
    </submittedName>
    <submittedName>
        <fullName evidence="2">Uncharacterized protein DUF4835</fullName>
    </submittedName>
</protein>
<evidence type="ECO:0000313" key="5">
    <source>
        <dbReference type="Proteomes" id="UP000298340"/>
    </source>
</evidence>
<dbReference type="InterPro" id="IPR032274">
    <property type="entry name" value="DUF4835"/>
</dbReference>